<feature type="transmembrane region" description="Helical" evidence="4">
    <location>
        <begin position="109"/>
        <end position="131"/>
    </location>
</feature>
<reference evidence="6 7" key="1">
    <citation type="journal article" date="2019" name="Biochem. Eng. J.">
        <title>Metabolic engineering of the marine bacteria Neptunomonas concharum for the production of acetoin and meso-2,3-butanediol from acetate.</title>
        <authorList>
            <person name="Li W."/>
            <person name="Pu N."/>
            <person name="Liu C.-X."/>
            <person name="Yuan Q.-P."/>
            <person name="Li Z.-J."/>
        </authorList>
    </citation>
    <scope>NUCLEOTIDE SEQUENCE [LARGE SCALE GENOMIC DNA]</scope>
    <source>
        <strain evidence="6 7">JCM17730</strain>
    </source>
</reference>
<dbReference type="PANTHER" id="PTHR23537">
    <property type="match status" value="1"/>
</dbReference>
<feature type="transmembrane region" description="Helical" evidence="4">
    <location>
        <begin position="212"/>
        <end position="238"/>
    </location>
</feature>
<dbReference type="InterPro" id="IPR010645">
    <property type="entry name" value="MFS_4"/>
</dbReference>
<accession>A0A5P1RBC6</accession>
<dbReference type="AlphaFoldDB" id="A0A5P1RBC6"/>
<dbReference type="SUPFAM" id="SSF103473">
    <property type="entry name" value="MFS general substrate transporter"/>
    <property type="match status" value="1"/>
</dbReference>
<name>A0A5P1RBC6_9GAMM</name>
<feature type="transmembrane region" description="Helical" evidence="4">
    <location>
        <begin position="250"/>
        <end position="269"/>
    </location>
</feature>
<dbReference type="Proteomes" id="UP000324760">
    <property type="component" value="Chromosome"/>
</dbReference>
<feature type="transmembrane region" description="Helical" evidence="4">
    <location>
        <begin position="52"/>
        <end position="76"/>
    </location>
</feature>
<feature type="domain" description="Major facilitator superfamily (MFS) profile" evidence="5">
    <location>
        <begin position="10"/>
        <end position="390"/>
    </location>
</feature>
<feature type="transmembrane region" description="Helical" evidence="4">
    <location>
        <begin position="143"/>
        <end position="164"/>
    </location>
</feature>
<dbReference type="RefSeq" id="WP_138987197.1">
    <property type="nucleotide sequence ID" value="NZ_CP043869.1"/>
</dbReference>
<dbReference type="PANTHER" id="PTHR23537:SF1">
    <property type="entry name" value="SUGAR TRANSPORTER"/>
    <property type="match status" value="1"/>
</dbReference>
<evidence type="ECO:0000259" key="5">
    <source>
        <dbReference type="PROSITE" id="PS50850"/>
    </source>
</evidence>
<keyword evidence="2 4" id="KW-1133">Transmembrane helix</keyword>
<evidence type="ECO:0000256" key="4">
    <source>
        <dbReference type="SAM" id="Phobius"/>
    </source>
</evidence>
<keyword evidence="1 4" id="KW-0812">Transmembrane</keyword>
<dbReference type="KEGG" id="ncu:F0U83_07610"/>
<evidence type="ECO:0000256" key="3">
    <source>
        <dbReference type="ARBA" id="ARBA00023136"/>
    </source>
</evidence>
<dbReference type="InterPro" id="IPR036259">
    <property type="entry name" value="MFS_trans_sf"/>
</dbReference>
<dbReference type="GO" id="GO:0005886">
    <property type="term" value="C:plasma membrane"/>
    <property type="evidence" value="ECO:0007669"/>
    <property type="project" value="TreeGrafter"/>
</dbReference>
<evidence type="ECO:0000256" key="1">
    <source>
        <dbReference type="ARBA" id="ARBA00022692"/>
    </source>
</evidence>
<feature type="transmembrane region" description="Helical" evidence="4">
    <location>
        <begin position="302"/>
        <end position="328"/>
    </location>
</feature>
<feature type="transmembrane region" description="Helical" evidence="4">
    <location>
        <begin position="276"/>
        <end position="296"/>
    </location>
</feature>
<keyword evidence="3 4" id="KW-0472">Membrane</keyword>
<evidence type="ECO:0000313" key="7">
    <source>
        <dbReference type="Proteomes" id="UP000324760"/>
    </source>
</evidence>
<protein>
    <submittedName>
        <fullName evidence="6">YbfB/YjiJ family MFS transporter</fullName>
    </submittedName>
</protein>
<feature type="transmembrane region" description="Helical" evidence="4">
    <location>
        <begin position="170"/>
        <end position="188"/>
    </location>
</feature>
<sequence length="399" mass="42965">MPNRSLQQQKYFVLSAGVISLVLLVGVARFAYTPLIPVMQSESILTDLSAGWLAAINYIGYLCGAVIAASVSSLMLKDTLYRLGLIVAVLTTIGMALAENTFLWAFMRFMAGLSSAAGMLIGSGLVLNWLMRHHFRSELSIHFMGIGLGIVFTAIAVDLMVDAYNWKEQWIILGIAGVVLAVPAWRWLPRPHNGSLTNSGTALEDRPPSKRFFWLMLASYFCAGFGYVISATFTVAMVERQPGLAGSGELVWLVLGITAVPAVLFWEHVARRIGTLYTLMLNYLIHIIGILVPVFYDSLAAALVSAVLYGSTFIGIVSLVLAMAGRFYPTKPAKLMGKLTLSYGAAQIIAPALAGMMAEQTGHYSGGLLMAAGMMVIGTLLLGVLIVTERGSLKTLDAT</sequence>
<feature type="transmembrane region" description="Helical" evidence="4">
    <location>
        <begin position="340"/>
        <end position="358"/>
    </location>
</feature>
<dbReference type="EMBL" id="CP043869">
    <property type="protein sequence ID" value="QEQ96586.1"/>
    <property type="molecule type" value="Genomic_DNA"/>
</dbReference>
<keyword evidence="7" id="KW-1185">Reference proteome</keyword>
<dbReference type="Gene3D" id="1.20.1250.20">
    <property type="entry name" value="MFS general substrate transporter like domains"/>
    <property type="match status" value="1"/>
</dbReference>
<organism evidence="6 7">
    <name type="scientific">Neptunomonas concharum</name>
    <dbReference type="NCBI Taxonomy" id="1031538"/>
    <lineage>
        <taxon>Bacteria</taxon>
        <taxon>Pseudomonadati</taxon>
        <taxon>Pseudomonadota</taxon>
        <taxon>Gammaproteobacteria</taxon>
        <taxon>Oceanospirillales</taxon>
        <taxon>Oceanospirillaceae</taxon>
        <taxon>Neptunomonas</taxon>
    </lineage>
</organism>
<feature type="transmembrane region" description="Helical" evidence="4">
    <location>
        <begin position="364"/>
        <end position="387"/>
    </location>
</feature>
<dbReference type="OrthoDB" id="9797953at2"/>
<feature type="transmembrane region" description="Helical" evidence="4">
    <location>
        <begin position="83"/>
        <end position="103"/>
    </location>
</feature>
<feature type="transmembrane region" description="Helical" evidence="4">
    <location>
        <begin position="12"/>
        <end position="32"/>
    </location>
</feature>
<dbReference type="InterPro" id="IPR020846">
    <property type="entry name" value="MFS_dom"/>
</dbReference>
<dbReference type="GO" id="GO:0022857">
    <property type="term" value="F:transmembrane transporter activity"/>
    <property type="evidence" value="ECO:0007669"/>
    <property type="project" value="InterPro"/>
</dbReference>
<evidence type="ECO:0000313" key="6">
    <source>
        <dbReference type="EMBL" id="QEQ96586.1"/>
    </source>
</evidence>
<proteinExistence type="predicted"/>
<dbReference type="PROSITE" id="PS50850">
    <property type="entry name" value="MFS"/>
    <property type="match status" value="1"/>
</dbReference>
<evidence type="ECO:0000256" key="2">
    <source>
        <dbReference type="ARBA" id="ARBA00022989"/>
    </source>
</evidence>
<dbReference type="Pfam" id="PF06779">
    <property type="entry name" value="MFS_4"/>
    <property type="match status" value="1"/>
</dbReference>
<gene>
    <name evidence="6" type="ORF">F0U83_07610</name>
</gene>